<evidence type="ECO:0000256" key="1">
    <source>
        <dbReference type="SAM" id="MobiDB-lite"/>
    </source>
</evidence>
<protein>
    <submittedName>
        <fullName evidence="3">Uncharacterized protein</fullName>
    </submittedName>
</protein>
<feature type="compositionally biased region" description="Polar residues" evidence="1">
    <location>
        <begin position="370"/>
        <end position="381"/>
    </location>
</feature>
<keyword evidence="2" id="KW-0472">Membrane</keyword>
<sequence length="607" mass="67588">MLGPKVNVRKDTEFDQGTWMSLLDLLHPMEFFVPFDQTTLWRRHVAWAKPKGKEIRDYVVQRFSSNMVFLSLLLGTNMATLMNSSRVATEIREATMGEQYYSLKFYIGVIMALASCVTIVGLVATYTSWSMISAVSDTNANTVLRSSMGQYVTALPSRFVVASLYLFLLWLMLLLIVIISGPLVLVLLSVTLFLFFQVVISLSAFGRLVAHTGAMSNKRILDPELERQLLPSGLHASLLIKATERSRRRTSVTEQYRPSPLVNPNSVASENSSQGVKSFSTSTGNTLSPREHPLRRAVSENKESSGGTSESTLTATSSRDRTLFTTAPSSLNQITSPPRIPRKQSDSEEDRAVENAARVFGGLVGSASLPFNENTSVPEQHQQTRHKRLNSTDSVDSVDDLVGQIAFPRASFLNRTQTNQLKNLVNDTLSSRGRTELVDLANEISEELAREDAANQCRLSLLEDDTPRSALRKLASRRSMMVSNDSTRLREEWDEEDDVRNVYDIEPPVEFLSNQEGGYEADKARPRMIDGPFRGLLHLGDSFRRISGSRRFSGTPALNRIQEALSSESLDQTDTSSIPVRSGSEQNHVASRIPYNGDSDERQHLLA</sequence>
<reference evidence="3" key="1">
    <citation type="submission" date="2021-01" db="EMBL/GenBank/DDBJ databases">
        <authorList>
            <person name="Corre E."/>
            <person name="Pelletier E."/>
            <person name="Niang G."/>
            <person name="Scheremetjew M."/>
            <person name="Finn R."/>
            <person name="Kale V."/>
            <person name="Holt S."/>
            <person name="Cochrane G."/>
            <person name="Meng A."/>
            <person name="Brown T."/>
            <person name="Cohen L."/>
        </authorList>
    </citation>
    <scope>NUCLEOTIDE SEQUENCE</scope>
    <source>
        <strain evidence="3">CCMP127</strain>
    </source>
</reference>
<feature type="compositionally biased region" description="Polar residues" evidence="1">
    <location>
        <begin position="262"/>
        <end position="288"/>
    </location>
</feature>
<name>A0A7S3LH02_9STRA</name>
<dbReference type="AlphaFoldDB" id="A0A7S3LH02"/>
<feature type="region of interest" description="Disordered" evidence="1">
    <location>
        <begin position="567"/>
        <end position="607"/>
    </location>
</feature>
<gene>
    <name evidence="3" type="ORF">ACOF00016_LOCUS19024</name>
</gene>
<evidence type="ECO:0000313" key="3">
    <source>
        <dbReference type="EMBL" id="CAE0422446.1"/>
    </source>
</evidence>
<feature type="transmembrane region" description="Helical" evidence="2">
    <location>
        <begin position="105"/>
        <end position="126"/>
    </location>
</feature>
<evidence type="ECO:0000256" key="2">
    <source>
        <dbReference type="SAM" id="Phobius"/>
    </source>
</evidence>
<dbReference type="EMBL" id="HBIM01025546">
    <property type="protein sequence ID" value="CAE0422446.1"/>
    <property type="molecule type" value="Transcribed_RNA"/>
</dbReference>
<accession>A0A7S3LH02</accession>
<feature type="transmembrane region" description="Helical" evidence="2">
    <location>
        <begin position="185"/>
        <end position="210"/>
    </location>
</feature>
<feature type="compositionally biased region" description="Polar residues" evidence="1">
    <location>
        <begin position="323"/>
        <end position="336"/>
    </location>
</feature>
<organism evidence="3">
    <name type="scientific">Amphora coffeiformis</name>
    <dbReference type="NCBI Taxonomy" id="265554"/>
    <lineage>
        <taxon>Eukaryota</taxon>
        <taxon>Sar</taxon>
        <taxon>Stramenopiles</taxon>
        <taxon>Ochrophyta</taxon>
        <taxon>Bacillariophyta</taxon>
        <taxon>Bacillariophyceae</taxon>
        <taxon>Bacillariophycidae</taxon>
        <taxon>Thalassiophysales</taxon>
        <taxon>Catenulaceae</taxon>
        <taxon>Amphora</taxon>
    </lineage>
</organism>
<feature type="compositionally biased region" description="Low complexity" evidence="1">
    <location>
        <begin position="304"/>
        <end position="317"/>
    </location>
</feature>
<feature type="transmembrane region" description="Helical" evidence="2">
    <location>
        <begin position="159"/>
        <end position="179"/>
    </location>
</feature>
<feature type="compositionally biased region" description="Basic and acidic residues" evidence="1">
    <location>
        <begin position="289"/>
        <end position="303"/>
    </location>
</feature>
<keyword evidence="2" id="KW-1133">Transmembrane helix</keyword>
<proteinExistence type="predicted"/>
<feature type="region of interest" description="Disordered" evidence="1">
    <location>
        <begin position="370"/>
        <end position="394"/>
    </location>
</feature>
<feature type="region of interest" description="Disordered" evidence="1">
    <location>
        <begin position="249"/>
        <end position="352"/>
    </location>
</feature>
<feature type="compositionally biased region" description="Polar residues" evidence="1">
    <location>
        <begin position="567"/>
        <end position="589"/>
    </location>
</feature>
<keyword evidence="2" id="KW-0812">Transmembrane</keyword>
<feature type="compositionally biased region" description="Basic and acidic residues" evidence="1">
    <location>
        <begin position="343"/>
        <end position="352"/>
    </location>
</feature>